<dbReference type="STRING" id="927083.DB32_006030"/>
<reference evidence="2 3" key="1">
    <citation type="submission" date="2015-03" db="EMBL/GenBank/DDBJ databases">
        <title>Genome assembly of Sandaracinus amylolyticus DSM 53668.</title>
        <authorList>
            <person name="Sharma G."/>
            <person name="Subramanian S."/>
        </authorList>
    </citation>
    <scope>NUCLEOTIDE SEQUENCE [LARGE SCALE GENOMIC DNA]</scope>
    <source>
        <strain evidence="2 3">DSM 53668</strain>
    </source>
</reference>
<accession>A0A0F6W6P0</accession>
<evidence type="ECO:0000313" key="2">
    <source>
        <dbReference type="EMBL" id="AKF08881.1"/>
    </source>
</evidence>
<dbReference type="AlphaFoldDB" id="A0A0F6W6P0"/>
<dbReference type="Proteomes" id="UP000034883">
    <property type="component" value="Chromosome"/>
</dbReference>
<feature type="region of interest" description="Disordered" evidence="1">
    <location>
        <begin position="78"/>
        <end position="105"/>
    </location>
</feature>
<keyword evidence="3" id="KW-1185">Reference proteome</keyword>
<evidence type="ECO:0000256" key="1">
    <source>
        <dbReference type="SAM" id="MobiDB-lite"/>
    </source>
</evidence>
<organism evidence="2 3">
    <name type="scientific">Sandaracinus amylolyticus</name>
    <dbReference type="NCBI Taxonomy" id="927083"/>
    <lineage>
        <taxon>Bacteria</taxon>
        <taxon>Pseudomonadati</taxon>
        <taxon>Myxococcota</taxon>
        <taxon>Polyangia</taxon>
        <taxon>Polyangiales</taxon>
        <taxon>Sandaracinaceae</taxon>
        <taxon>Sandaracinus</taxon>
    </lineage>
</organism>
<gene>
    <name evidence="2" type="ORF">DB32_006030</name>
</gene>
<dbReference type="EMBL" id="CP011125">
    <property type="protein sequence ID" value="AKF08881.1"/>
    <property type="molecule type" value="Genomic_DNA"/>
</dbReference>
<protein>
    <submittedName>
        <fullName evidence="2">Uncharacterized protein</fullName>
    </submittedName>
</protein>
<dbReference type="KEGG" id="samy:DB32_006030"/>
<evidence type="ECO:0000313" key="3">
    <source>
        <dbReference type="Proteomes" id="UP000034883"/>
    </source>
</evidence>
<sequence>MRAVLAQLGATTRELTEARTRLAKIDADEKAKAEADKITAADRFADELVTSGKIHDVTREHMRALHLENPTRAVALADSLPPAVPTTRVTPLDPKGPKGNPKVAASGNAWASLDAEERTHAEALWGTGLFTDRAVVADKARAAVAKARESA</sequence>
<name>A0A0F6W6P0_9BACT</name>
<proteinExistence type="predicted"/>